<dbReference type="EMBL" id="SSTD01002424">
    <property type="protein sequence ID" value="TYK27945.1"/>
    <property type="molecule type" value="Genomic_DNA"/>
</dbReference>
<evidence type="ECO:0000256" key="1">
    <source>
        <dbReference type="SAM" id="MobiDB-lite"/>
    </source>
</evidence>
<dbReference type="PANTHER" id="PTHR42648:SF28">
    <property type="entry name" value="TRANSPOSON-ENCODED PROTEIN WITH RIBONUCLEASE H-LIKE AND RETROVIRUS ZINC FINGER-LIKE DOMAINS"/>
    <property type="match status" value="1"/>
</dbReference>
<accession>A0A5D3DX91</accession>
<evidence type="ECO:0000313" key="5">
    <source>
        <dbReference type="Proteomes" id="UP000321393"/>
    </source>
</evidence>
<evidence type="ECO:0000313" key="3">
    <source>
        <dbReference type="EMBL" id="KAA0066798.1"/>
    </source>
</evidence>
<feature type="region of interest" description="Disordered" evidence="1">
    <location>
        <begin position="176"/>
        <end position="199"/>
    </location>
</feature>
<dbReference type="OrthoDB" id="1743365at2759"/>
<sequence>MTKRSFTGKGLKVKIPLELVHSDLCGPINVKARGGKKKLNLVKHGSLYDELCSVARFLLGICFRNNSLYFDNVSSKSVSETPYELWKERKGSLRHFRIWGCPAHVLVQNPKKLEHHSKLCLFISYPKESRGGLFYNPQENKVFVSPNATFLIQDHIKDYQPRSKLVLKEISKSATDKPSSSTKVVDKTRKSGQTHPFQELREPRCSGRVVHQLDRYLALSETQVVIPDDGIEDPLTYKQAINDVDHNQWIKAMDLEMESM</sequence>
<dbReference type="Proteomes" id="UP000321947">
    <property type="component" value="Unassembled WGS sequence"/>
</dbReference>
<name>A0A5D3DX91_CUCMM</name>
<feature type="domain" description="Retroviral polymerase SH3-like" evidence="2">
    <location>
        <begin position="101"/>
        <end position="153"/>
    </location>
</feature>
<dbReference type="InterPro" id="IPR039537">
    <property type="entry name" value="Retrotran_Ty1/copia-like"/>
</dbReference>
<comment type="caution">
    <text evidence="4">The sequence shown here is derived from an EMBL/GenBank/DDBJ whole genome shotgun (WGS) entry which is preliminary data.</text>
</comment>
<dbReference type="InterPro" id="IPR057670">
    <property type="entry name" value="SH3_retrovirus"/>
</dbReference>
<dbReference type="Proteomes" id="UP000321393">
    <property type="component" value="Unassembled WGS sequence"/>
</dbReference>
<evidence type="ECO:0000313" key="4">
    <source>
        <dbReference type="EMBL" id="TYK27945.1"/>
    </source>
</evidence>
<protein>
    <submittedName>
        <fullName evidence="4">Gag/pol protein</fullName>
    </submittedName>
</protein>
<gene>
    <name evidence="4" type="ORF">E5676_scaffold384G001410</name>
    <name evidence="3" type="ORF">E6C27_scaffold271G001480</name>
</gene>
<organism evidence="4 6">
    <name type="scientific">Cucumis melo var. makuwa</name>
    <name type="common">Oriental melon</name>
    <dbReference type="NCBI Taxonomy" id="1194695"/>
    <lineage>
        <taxon>Eukaryota</taxon>
        <taxon>Viridiplantae</taxon>
        <taxon>Streptophyta</taxon>
        <taxon>Embryophyta</taxon>
        <taxon>Tracheophyta</taxon>
        <taxon>Spermatophyta</taxon>
        <taxon>Magnoliopsida</taxon>
        <taxon>eudicotyledons</taxon>
        <taxon>Gunneridae</taxon>
        <taxon>Pentapetalae</taxon>
        <taxon>rosids</taxon>
        <taxon>fabids</taxon>
        <taxon>Cucurbitales</taxon>
        <taxon>Cucurbitaceae</taxon>
        <taxon>Benincaseae</taxon>
        <taxon>Cucumis</taxon>
    </lineage>
</organism>
<dbReference type="PANTHER" id="PTHR42648">
    <property type="entry name" value="TRANSPOSASE, PUTATIVE-RELATED"/>
    <property type="match status" value="1"/>
</dbReference>
<reference evidence="5 6" key="1">
    <citation type="submission" date="2019-08" db="EMBL/GenBank/DDBJ databases">
        <title>Draft genome sequences of two oriental melons (Cucumis melo L. var makuwa).</title>
        <authorList>
            <person name="Kwon S.-Y."/>
        </authorList>
    </citation>
    <scope>NUCLEOTIDE SEQUENCE [LARGE SCALE GENOMIC DNA]</scope>
    <source>
        <strain evidence="6">cv. Chang Bougi</strain>
        <strain evidence="5">cv. SW 3</strain>
        <tissue evidence="4">Leaf</tissue>
    </source>
</reference>
<dbReference type="EMBL" id="SSTE01000806">
    <property type="protein sequence ID" value="KAA0066798.1"/>
    <property type="molecule type" value="Genomic_DNA"/>
</dbReference>
<evidence type="ECO:0000259" key="2">
    <source>
        <dbReference type="Pfam" id="PF25597"/>
    </source>
</evidence>
<dbReference type="Pfam" id="PF25597">
    <property type="entry name" value="SH3_retrovirus"/>
    <property type="match status" value="1"/>
</dbReference>
<dbReference type="AlphaFoldDB" id="A0A5D3DX91"/>
<evidence type="ECO:0000313" key="6">
    <source>
        <dbReference type="Proteomes" id="UP000321947"/>
    </source>
</evidence>
<proteinExistence type="predicted"/>